<dbReference type="SUPFAM" id="SSF49329">
    <property type="entry name" value="Cu,Zn superoxide dismutase-like"/>
    <property type="match status" value="1"/>
</dbReference>
<comment type="cofactor">
    <cofactor evidence="2">
        <name>Cu cation</name>
        <dbReference type="ChEBI" id="CHEBI:23378"/>
    </cofactor>
    <text evidence="2">Binds 1 copper ion per subunit.</text>
</comment>
<keyword evidence="3" id="KW-0732">Signal</keyword>
<dbReference type="Proteomes" id="UP000262371">
    <property type="component" value="Unassembled WGS sequence"/>
</dbReference>
<dbReference type="Pfam" id="PF00080">
    <property type="entry name" value="Sod_Cu"/>
    <property type="match status" value="1"/>
</dbReference>
<evidence type="ECO:0000256" key="1">
    <source>
        <dbReference type="ARBA" id="ARBA00010457"/>
    </source>
</evidence>
<evidence type="ECO:0000313" key="6">
    <source>
        <dbReference type="Proteomes" id="UP000262371"/>
    </source>
</evidence>
<dbReference type="InterPro" id="IPR024134">
    <property type="entry name" value="SOD_Cu/Zn_/chaperone"/>
</dbReference>
<dbReference type="PANTHER" id="PTHR10003">
    <property type="entry name" value="SUPEROXIDE DISMUTASE CU-ZN -RELATED"/>
    <property type="match status" value="1"/>
</dbReference>
<comment type="cofactor">
    <cofactor evidence="2">
        <name>Zn(2+)</name>
        <dbReference type="ChEBI" id="CHEBI:29105"/>
    </cofactor>
    <text evidence="2">Binds 1 zinc ion per subunit.</text>
</comment>
<dbReference type="NCBIfam" id="NF047632">
    <property type="entry name" value="SodCCaul"/>
    <property type="match status" value="1"/>
</dbReference>
<dbReference type="InterPro" id="IPR001424">
    <property type="entry name" value="SOD_Cu_Zn_dom"/>
</dbReference>
<keyword evidence="2" id="KW-0560">Oxidoreductase</keyword>
<keyword evidence="2" id="KW-0186">Copper</keyword>
<comment type="caution">
    <text evidence="5">The sequence shown here is derived from an EMBL/GenBank/DDBJ whole genome shotgun (WGS) entry which is preliminary data.</text>
</comment>
<dbReference type="CDD" id="cd00305">
    <property type="entry name" value="Cu-Zn_Superoxide_Dismutase"/>
    <property type="match status" value="1"/>
</dbReference>
<evidence type="ECO:0000259" key="4">
    <source>
        <dbReference type="Pfam" id="PF00080"/>
    </source>
</evidence>
<evidence type="ECO:0000256" key="3">
    <source>
        <dbReference type="SAM" id="SignalP"/>
    </source>
</evidence>
<comment type="similarity">
    <text evidence="1 2">Belongs to the Cu-Zn superoxide dismutase family.</text>
</comment>
<name>A0A371YWN2_9PROT</name>
<feature type="domain" description="Superoxide dismutase copper/zinc binding" evidence="4">
    <location>
        <begin position="41"/>
        <end position="175"/>
    </location>
</feature>
<dbReference type="OrthoDB" id="5431326at2"/>
<sequence>MLTPRLELLAALALSLPLFTSIAHAADTAAGNLLGSDGTAHGTVHVTDAPKGVVLRVEATGLTPGWHGIHFHEKGDCAAPKFTSAGAHVHATSPVVHGLLNTNANDAGDLPNIFVAMDGTATVEFYSTLVSLHGKDGRPALLDADGSALVIHANPDDYQSQPIGGAGDRVACGVIR</sequence>
<comment type="catalytic activity">
    <reaction evidence="2">
        <text>2 superoxide + 2 H(+) = H2O2 + O2</text>
        <dbReference type="Rhea" id="RHEA:20696"/>
        <dbReference type="ChEBI" id="CHEBI:15378"/>
        <dbReference type="ChEBI" id="CHEBI:15379"/>
        <dbReference type="ChEBI" id="CHEBI:16240"/>
        <dbReference type="ChEBI" id="CHEBI:18421"/>
        <dbReference type="EC" id="1.15.1.1"/>
    </reaction>
</comment>
<keyword evidence="2" id="KW-0479">Metal-binding</keyword>
<keyword evidence="6" id="KW-1185">Reference proteome</keyword>
<reference evidence="5 6" key="1">
    <citation type="submission" date="2018-08" db="EMBL/GenBank/DDBJ databases">
        <title>Komagataeibacter sp. AV 382.</title>
        <authorList>
            <person name="Skraban J."/>
            <person name="Trcek J."/>
        </authorList>
    </citation>
    <scope>NUCLEOTIDE SEQUENCE [LARGE SCALE GENOMIC DNA]</scope>
    <source>
        <strain evidence="5 6">AV 382</strain>
    </source>
</reference>
<gene>
    <name evidence="5" type="ORF">DY926_15565</name>
</gene>
<feature type="chain" id="PRO_5017059133" description="Superoxide dismutase [Cu-Zn]" evidence="3">
    <location>
        <begin position="26"/>
        <end position="176"/>
    </location>
</feature>
<evidence type="ECO:0000256" key="2">
    <source>
        <dbReference type="RuleBase" id="RU000393"/>
    </source>
</evidence>
<proteinExistence type="inferred from homology"/>
<dbReference type="PROSITE" id="PS00087">
    <property type="entry name" value="SOD_CU_ZN_1"/>
    <property type="match status" value="1"/>
</dbReference>
<dbReference type="InterPro" id="IPR018152">
    <property type="entry name" value="SOD_Cu/Zn_BS"/>
</dbReference>
<dbReference type="RefSeq" id="WP_116704194.1">
    <property type="nucleotide sequence ID" value="NZ_QUWV01000174.1"/>
</dbReference>
<accession>A0A371YWN2</accession>
<comment type="function">
    <text evidence="2">Destroys radicals which are normally produced within the cells and which are toxic to biological systems.</text>
</comment>
<protein>
    <recommendedName>
        <fullName evidence="2">Superoxide dismutase [Cu-Zn]</fullName>
        <ecNumber evidence="2">1.15.1.1</ecNumber>
    </recommendedName>
</protein>
<dbReference type="GO" id="GO:0004784">
    <property type="term" value="F:superoxide dismutase activity"/>
    <property type="evidence" value="ECO:0007669"/>
    <property type="project" value="UniProtKB-EC"/>
</dbReference>
<keyword evidence="2" id="KW-0862">Zinc</keyword>
<dbReference type="AlphaFoldDB" id="A0A371YWN2"/>
<dbReference type="EMBL" id="QUWV01000174">
    <property type="protein sequence ID" value="RFD18633.1"/>
    <property type="molecule type" value="Genomic_DNA"/>
</dbReference>
<dbReference type="InterPro" id="IPR036423">
    <property type="entry name" value="SOD-like_Cu/Zn_dom_sf"/>
</dbReference>
<feature type="signal peptide" evidence="3">
    <location>
        <begin position="1"/>
        <end position="25"/>
    </location>
</feature>
<dbReference type="PROSITE" id="PS00332">
    <property type="entry name" value="SOD_CU_ZN_2"/>
    <property type="match status" value="1"/>
</dbReference>
<organism evidence="5 6">
    <name type="scientific">Komagataeibacter melaceti</name>
    <dbReference type="NCBI Taxonomy" id="2766577"/>
    <lineage>
        <taxon>Bacteria</taxon>
        <taxon>Pseudomonadati</taxon>
        <taxon>Pseudomonadota</taxon>
        <taxon>Alphaproteobacteria</taxon>
        <taxon>Acetobacterales</taxon>
        <taxon>Acetobacteraceae</taxon>
        <taxon>Komagataeibacter</taxon>
    </lineage>
</organism>
<dbReference type="EC" id="1.15.1.1" evidence="2"/>
<dbReference type="Gene3D" id="2.60.40.200">
    <property type="entry name" value="Superoxide dismutase, copper/zinc binding domain"/>
    <property type="match status" value="1"/>
</dbReference>
<dbReference type="GO" id="GO:0005507">
    <property type="term" value="F:copper ion binding"/>
    <property type="evidence" value="ECO:0007669"/>
    <property type="project" value="InterPro"/>
</dbReference>
<evidence type="ECO:0000313" key="5">
    <source>
        <dbReference type="EMBL" id="RFD18633.1"/>
    </source>
</evidence>